<name>A0A699ZG88_HAELA</name>
<evidence type="ECO:0000313" key="1">
    <source>
        <dbReference type="EMBL" id="GFH18429.1"/>
    </source>
</evidence>
<dbReference type="EMBL" id="BLLF01001299">
    <property type="protein sequence ID" value="GFH18429.1"/>
    <property type="molecule type" value="Genomic_DNA"/>
</dbReference>
<organism evidence="1 2">
    <name type="scientific">Haematococcus lacustris</name>
    <name type="common">Green alga</name>
    <name type="synonym">Haematococcus pluvialis</name>
    <dbReference type="NCBI Taxonomy" id="44745"/>
    <lineage>
        <taxon>Eukaryota</taxon>
        <taxon>Viridiplantae</taxon>
        <taxon>Chlorophyta</taxon>
        <taxon>core chlorophytes</taxon>
        <taxon>Chlorophyceae</taxon>
        <taxon>CS clade</taxon>
        <taxon>Chlamydomonadales</taxon>
        <taxon>Haematococcaceae</taxon>
        <taxon>Haematococcus</taxon>
    </lineage>
</organism>
<dbReference type="AlphaFoldDB" id="A0A699ZG88"/>
<accession>A0A699ZG88</accession>
<keyword evidence="2" id="KW-1185">Reference proteome</keyword>
<evidence type="ECO:0000313" key="2">
    <source>
        <dbReference type="Proteomes" id="UP000485058"/>
    </source>
</evidence>
<feature type="non-terminal residue" evidence="1">
    <location>
        <position position="234"/>
    </location>
</feature>
<protein>
    <submittedName>
        <fullName evidence="1">Uncharacterized protein</fullName>
    </submittedName>
</protein>
<reference evidence="1 2" key="1">
    <citation type="submission" date="2020-02" db="EMBL/GenBank/DDBJ databases">
        <title>Draft genome sequence of Haematococcus lacustris strain NIES-144.</title>
        <authorList>
            <person name="Morimoto D."/>
            <person name="Nakagawa S."/>
            <person name="Yoshida T."/>
            <person name="Sawayama S."/>
        </authorList>
    </citation>
    <scope>NUCLEOTIDE SEQUENCE [LARGE SCALE GENOMIC DNA]</scope>
    <source>
        <strain evidence="1 2">NIES-144</strain>
    </source>
</reference>
<dbReference type="Proteomes" id="UP000485058">
    <property type="component" value="Unassembled WGS sequence"/>
</dbReference>
<gene>
    <name evidence="1" type="ORF">HaLaN_15234</name>
</gene>
<feature type="non-terminal residue" evidence="1">
    <location>
        <position position="1"/>
    </location>
</feature>
<proteinExistence type="predicted"/>
<sequence>MPALLPIAGGLYAHQAYATRTQELAPELNARDISQLLHGYSTLGVTPGVPVLDMVGFRATHLLTLGDFEPQGISMLLTACAELRYSNHQLMTSSAQALLGRLPDFTPQEVMSLAVRTLADRAPSLLPADFATIFYTLGTFGVHPGPRLMGLLTPPLTRLLPRCKPAELCNLYWGLGLIGEGSQQLAASIAALLPDCYAMDQLPDSLLRQVFQGFLCAKMSAAAAQEQAATSGSK</sequence>
<comment type="caution">
    <text evidence="1">The sequence shown here is derived from an EMBL/GenBank/DDBJ whole genome shotgun (WGS) entry which is preliminary data.</text>
</comment>